<reference evidence="6" key="2">
    <citation type="submission" date="2010-04" db="EMBL/GenBank/DDBJ databases">
        <authorList>
            <person name="Buell R."/>
            <person name="Hamilton J."/>
            <person name="Hostetler J."/>
        </authorList>
    </citation>
    <scope>NUCLEOTIDE SEQUENCE [LARGE SCALE GENOMIC DNA]</scope>
    <source>
        <strain evidence="6">DAOM:BR144</strain>
    </source>
</reference>
<dbReference type="SUPFAM" id="SSF56112">
    <property type="entry name" value="Protein kinase-like (PK-like)"/>
    <property type="match status" value="1"/>
</dbReference>
<dbReference type="PROSITE" id="PS50011">
    <property type="entry name" value="PROTEIN_KINASE_DOM"/>
    <property type="match status" value="1"/>
</dbReference>
<dbReference type="EnsemblProtists" id="PYU1_T005499">
    <property type="protein sequence ID" value="PYU1_T005499"/>
    <property type="gene ID" value="PYU1_G005488"/>
</dbReference>
<keyword evidence="6" id="KW-1185">Reference proteome</keyword>
<dbReference type="InterPro" id="IPR011989">
    <property type="entry name" value="ARM-like"/>
</dbReference>
<proteinExistence type="predicted"/>
<name>K3WKK7_GLOUD</name>
<reference evidence="5" key="3">
    <citation type="submission" date="2015-02" db="UniProtKB">
        <authorList>
            <consortium name="EnsemblProtists"/>
        </authorList>
    </citation>
    <scope>IDENTIFICATION</scope>
    <source>
        <strain evidence="5">DAOM BR144</strain>
    </source>
</reference>
<feature type="coiled-coil region" evidence="2">
    <location>
        <begin position="363"/>
        <end position="390"/>
    </location>
</feature>
<protein>
    <recommendedName>
        <fullName evidence="4">Protein kinase domain-containing protein</fullName>
    </recommendedName>
</protein>
<keyword evidence="2" id="KW-0175">Coiled coil</keyword>
<organism evidence="5 6">
    <name type="scientific">Globisporangium ultimum (strain ATCC 200006 / CBS 805.95 / DAOM BR144)</name>
    <name type="common">Pythium ultimum</name>
    <dbReference type="NCBI Taxonomy" id="431595"/>
    <lineage>
        <taxon>Eukaryota</taxon>
        <taxon>Sar</taxon>
        <taxon>Stramenopiles</taxon>
        <taxon>Oomycota</taxon>
        <taxon>Peronosporomycetes</taxon>
        <taxon>Pythiales</taxon>
        <taxon>Pythiaceae</taxon>
        <taxon>Globisporangium</taxon>
    </lineage>
</organism>
<dbReference type="GO" id="GO:0004672">
    <property type="term" value="F:protein kinase activity"/>
    <property type="evidence" value="ECO:0007669"/>
    <property type="project" value="InterPro"/>
</dbReference>
<dbReference type="Gene3D" id="1.25.10.10">
    <property type="entry name" value="Leucine-rich Repeat Variant"/>
    <property type="match status" value="1"/>
</dbReference>
<reference evidence="6" key="1">
    <citation type="journal article" date="2010" name="Genome Biol.">
        <title>Genome sequence of the necrotrophic plant pathogen Pythium ultimum reveals original pathogenicity mechanisms and effector repertoire.</title>
        <authorList>
            <person name="Levesque C.A."/>
            <person name="Brouwer H."/>
            <person name="Cano L."/>
            <person name="Hamilton J.P."/>
            <person name="Holt C."/>
            <person name="Huitema E."/>
            <person name="Raffaele S."/>
            <person name="Robideau G.P."/>
            <person name="Thines M."/>
            <person name="Win J."/>
            <person name="Zerillo M.M."/>
            <person name="Beakes G.W."/>
            <person name="Boore J.L."/>
            <person name="Busam D."/>
            <person name="Dumas B."/>
            <person name="Ferriera S."/>
            <person name="Fuerstenberg S.I."/>
            <person name="Gachon C.M."/>
            <person name="Gaulin E."/>
            <person name="Govers F."/>
            <person name="Grenville-Briggs L."/>
            <person name="Horner N."/>
            <person name="Hostetler J."/>
            <person name="Jiang R.H."/>
            <person name="Johnson J."/>
            <person name="Krajaejun T."/>
            <person name="Lin H."/>
            <person name="Meijer H.J."/>
            <person name="Moore B."/>
            <person name="Morris P."/>
            <person name="Phuntmart V."/>
            <person name="Puiu D."/>
            <person name="Shetty J."/>
            <person name="Stajich J.E."/>
            <person name="Tripathy S."/>
            <person name="Wawra S."/>
            <person name="van West P."/>
            <person name="Whitty B.R."/>
            <person name="Coutinho P.M."/>
            <person name="Henrissat B."/>
            <person name="Martin F."/>
            <person name="Thomas P.D."/>
            <person name="Tyler B.M."/>
            <person name="De Vries R.P."/>
            <person name="Kamoun S."/>
            <person name="Yandell M."/>
            <person name="Tisserat N."/>
            <person name="Buell C.R."/>
        </authorList>
    </citation>
    <scope>NUCLEOTIDE SEQUENCE</scope>
    <source>
        <strain evidence="6">DAOM:BR144</strain>
    </source>
</reference>
<evidence type="ECO:0000256" key="3">
    <source>
        <dbReference type="SAM" id="MobiDB-lite"/>
    </source>
</evidence>
<sequence length="894" mass="101547">MPLSLYDALHRDRIALNRQDIALIASQVLQALHFLHSRGENFGSSLTSRKVMLNGSNHVKLRRFGLEFVLKALATKQPSLSVPETNSFWKTQYDIPIIESAQLTTTDSVVPSVSVAEVYRNQGGVNSPTQDLYAFGMLLLEMCTSEKPSCEVYNRLSCADQKDPVFGQISRLALSCGRIKDDVGDADRKNVKFSDPDVEVSAQCFMKLLGAIQKENRTDDEMRLSSASFPSFLHADQYFLAREAQRVEQSLQIRDSKFEVATKRLSGVELELLEEQSNFEILVKQFDKCQQEKTQCIQANSFLEDKVHAMLLSNDVVQDKCGSLSMEVARQKQEFDRVLMTMEDHINHIFRLLSEKAVDRKEKQALLLEILKLKEERRRLQSDKAEVEAQRFALAAKAGGEKDALEDVEGRYKQTVYKWEQEQKARYKVERQYEALNSQLLRMEEERSIYSFELNHCPTGLMDPKYTAVLVIDLKMKEIQVLRDEIDAQIRREQDLQGEVAKHRNKCKELCEEQQQLQDVKAVMQSQQQALIDEIAVRSETEASLSEQLRVTQVQLQLLEEKIRDFEEEMERHAKKREDEECEEKAGKRQSLLGGRGKSWGTSSSHRRQHNFDSATSSCPLCNNNVKNAQIVDIVRSICEVRDGNVSNGLDEEERRDAETRILGLVKQLSMVLKEDESLKDDLPECNVLRTIVSIMKQFNQSLGIQLECHKCLSVVVFNHDRNRIILVAEGAVEVALEGMKQFALDAKLLEASCVLMTNLSHNCESNRKRILDAGGVDMILQTMQTFPQHLSIQKKSCWSLLTLAGSDYMCERIVERGGLGAIIAGMLNCPSDAQVQYYSSWALLNLVSGAPYLQRFARQEGVVEVAEAALACFPDHPGIQEKTRQVLQLVSCQ</sequence>
<dbReference type="PANTHER" id="PTHR22895:SF0">
    <property type="entry name" value="ARMADILLO REPEAT-CONTAINING PROTEIN 6"/>
    <property type="match status" value="1"/>
</dbReference>
<dbReference type="eggNOG" id="ENOG502SATT">
    <property type="taxonomic scope" value="Eukaryota"/>
</dbReference>
<dbReference type="EMBL" id="GL376633">
    <property type="status" value="NOT_ANNOTATED_CDS"/>
    <property type="molecule type" value="Genomic_DNA"/>
</dbReference>
<evidence type="ECO:0000256" key="1">
    <source>
        <dbReference type="ARBA" id="ARBA00022737"/>
    </source>
</evidence>
<dbReference type="GO" id="GO:0005524">
    <property type="term" value="F:ATP binding"/>
    <property type="evidence" value="ECO:0007669"/>
    <property type="project" value="InterPro"/>
</dbReference>
<accession>K3WKK7</accession>
<evidence type="ECO:0000313" key="6">
    <source>
        <dbReference type="Proteomes" id="UP000019132"/>
    </source>
</evidence>
<keyword evidence="1" id="KW-0677">Repeat</keyword>
<dbReference type="InterPro" id="IPR011009">
    <property type="entry name" value="Kinase-like_dom_sf"/>
</dbReference>
<feature type="region of interest" description="Disordered" evidence="3">
    <location>
        <begin position="570"/>
        <end position="614"/>
    </location>
</feature>
<dbReference type="HOGENOM" id="CLU_013072_0_0_1"/>
<dbReference type="Proteomes" id="UP000019132">
    <property type="component" value="Unassembled WGS sequence"/>
</dbReference>
<dbReference type="VEuPathDB" id="FungiDB:PYU1_G005488"/>
<evidence type="ECO:0000259" key="4">
    <source>
        <dbReference type="PROSITE" id="PS50011"/>
    </source>
</evidence>
<dbReference type="SMART" id="SM00185">
    <property type="entry name" value="ARM"/>
    <property type="match status" value="4"/>
</dbReference>
<evidence type="ECO:0000256" key="2">
    <source>
        <dbReference type="SAM" id="Coils"/>
    </source>
</evidence>
<dbReference type="Gene3D" id="1.10.510.10">
    <property type="entry name" value="Transferase(Phosphotransferase) domain 1"/>
    <property type="match status" value="1"/>
</dbReference>
<dbReference type="InParanoid" id="K3WKK7"/>
<dbReference type="InterPro" id="IPR000225">
    <property type="entry name" value="Armadillo"/>
</dbReference>
<dbReference type="OMA" id="IHRWEEE"/>
<dbReference type="InterPro" id="IPR016024">
    <property type="entry name" value="ARM-type_fold"/>
</dbReference>
<dbReference type="PANTHER" id="PTHR22895">
    <property type="entry name" value="ARMADILLO REPEAT-CONTAINING PROTEIN 6"/>
    <property type="match status" value="1"/>
</dbReference>
<evidence type="ECO:0000313" key="5">
    <source>
        <dbReference type="EnsemblProtists" id="PYU1_T005499"/>
    </source>
</evidence>
<dbReference type="AlphaFoldDB" id="K3WKK7"/>
<feature type="domain" description="Protein kinase" evidence="4">
    <location>
        <begin position="1"/>
        <end position="239"/>
    </location>
</feature>
<dbReference type="SUPFAM" id="SSF48371">
    <property type="entry name" value="ARM repeat"/>
    <property type="match status" value="1"/>
</dbReference>
<dbReference type="InterPro" id="IPR000719">
    <property type="entry name" value="Prot_kinase_dom"/>
</dbReference>
<feature type="compositionally biased region" description="Basic and acidic residues" evidence="3">
    <location>
        <begin position="570"/>
        <end position="587"/>
    </location>
</feature>